<evidence type="ECO:0000313" key="1">
    <source>
        <dbReference type="EMBL" id="OEH86013.1"/>
    </source>
</evidence>
<organism evidence="1 2">
    <name type="scientific">Desulfuribacillus stibiiarsenatis</name>
    <dbReference type="NCBI Taxonomy" id="1390249"/>
    <lineage>
        <taxon>Bacteria</taxon>
        <taxon>Bacillati</taxon>
        <taxon>Bacillota</taxon>
        <taxon>Desulfuribacillia</taxon>
        <taxon>Desulfuribacillales</taxon>
        <taxon>Desulfuribacillaceae</taxon>
        <taxon>Desulfuribacillus</taxon>
    </lineage>
</organism>
<sequence length="249" mass="29481">MNKKIWLLLIPLFVILTGVFYSDINLWRKSVDEPQSMQNDEILLSVDENLDKQLHQAFWDVVNKEDSIPKQIRNKIESVDFGEYRILQVDTSNVFTVDRLIVGDVELVMQNKKSGVFDWITLNMELRDRELVDLRLVETNYLGNFKESVEFNENDEEKVEKFIINLFEQKLPQSKFGYRYRNVMSSPIEYHVLKVEVTAKGLNSCYFTRVVYKDSSDNQYNANFVIREYQEKFLQVEDIKVYQTNVGDK</sequence>
<evidence type="ECO:0000313" key="2">
    <source>
        <dbReference type="Proteomes" id="UP000095255"/>
    </source>
</evidence>
<keyword evidence="2" id="KW-1185">Reference proteome</keyword>
<proteinExistence type="predicted"/>
<dbReference type="AlphaFoldDB" id="A0A1E5L7U2"/>
<reference evidence="1 2" key="1">
    <citation type="submission" date="2016-09" db="EMBL/GenBank/DDBJ databases">
        <title>Desulfuribacillus arsenicus sp. nov., an obligately anaerobic, dissimilatory arsenic- and antimonate-reducing bacterium isolated from anoxic sediments.</title>
        <authorList>
            <person name="Abin C.A."/>
            <person name="Hollibaugh J.T."/>
        </authorList>
    </citation>
    <scope>NUCLEOTIDE SEQUENCE [LARGE SCALE GENOMIC DNA]</scope>
    <source>
        <strain evidence="1 2">MLFW-2</strain>
    </source>
</reference>
<name>A0A1E5L7U2_9FIRM</name>
<dbReference type="Proteomes" id="UP000095255">
    <property type="component" value="Unassembled WGS sequence"/>
</dbReference>
<dbReference type="RefSeq" id="WP_069701614.1">
    <property type="nucleotide sequence ID" value="NZ_MJAT01000009.1"/>
</dbReference>
<gene>
    <name evidence="1" type="ORF">BHU72_14770</name>
</gene>
<comment type="caution">
    <text evidence="1">The sequence shown here is derived from an EMBL/GenBank/DDBJ whole genome shotgun (WGS) entry which is preliminary data.</text>
</comment>
<accession>A0A1E5L7U2</accession>
<dbReference type="STRING" id="1390249.BHU72_14770"/>
<protein>
    <submittedName>
        <fullName evidence="1">Uncharacterized protein</fullName>
    </submittedName>
</protein>
<dbReference type="EMBL" id="MJAT01000009">
    <property type="protein sequence ID" value="OEH86013.1"/>
    <property type="molecule type" value="Genomic_DNA"/>
</dbReference>